<dbReference type="PANTHER" id="PTHR43686">
    <property type="entry name" value="SULFURTRANSFERASE-RELATED"/>
    <property type="match status" value="1"/>
</dbReference>
<dbReference type="Pfam" id="PF00266">
    <property type="entry name" value="Aminotran_5"/>
    <property type="match status" value="1"/>
</dbReference>
<dbReference type="GeneID" id="106161993"/>
<accession>A0A1S3I8L4</accession>
<dbReference type="PANTHER" id="PTHR43686:SF1">
    <property type="entry name" value="AMINOTRAN_5 DOMAIN-CONTAINING PROTEIN"/>
    <property type="match status" value="1"/>
</dbReference>
<protein>
    <submittedName>
        <fullName evidence="4 5">Uncharacterized protein LOC106161993</fullName>
    </submittedName>
</protein>
<dbReference type="InterPro" id="IPR015421">
    <property type="entry name" value="PyrdxlP-dep_Trfase_major"/>
</dbReference>
<name>A0A1S3I8L4_LINAN</name>
<feature type="compositionally biased region" description="Basic and acidic residues" evidence="1">
    <location>
        <begin position="1"/>
        <end position="20"/>
    </location>
</feature>
<evidence type="ECO:0000256" key="1">
    <source>
        <dbReference type="SAM" id="MobiDB-lite"/>
    </source>
</evidence>
<evidence type="ECO:0000313" key="4">
    <source>
        <dbReference type="RefSeq" id="XP_013394532.1"/>
    </source>
</evidence>
<dbReference type="Gene3D" id="3.40.640.10">
    <property type="entry name" value="Type I PLP-dependent aspartate aminotransferase-like (Major domain)"/>
    <property type="match status" value="1"/>
</dbReference>
<evidence type="ECO:0000313" key="3">
    <source>
        <dbReference type="Proteomes" id="UP000085678"/>
    </source>
</evidence>
<evidence type="ECO:0000259" key="2">
    <source>
        <dbReference type="Pfam" id="PF00266"/>
    </source>
</evidence>
<dbReference type="STRING" id="7574.A0A1S3I8L4"/>
<dbReference type="AlphaFoldDB" id="A0A1S3I8L4"/>
<dbReference type="InterPro" id="IPR015424">
    <property type="entry name" value="PyrdxlP-dep_Trfase"/>
</dbReference>
<organism evidence="3 5">
    <name type="scientific">Lingula anatina</name>
    <name type="common">Brachiopod</name>
    <name type="synonym">Lingula unguis</name>
    <dbReference type="NCBI Taxonomy" id="7574"/>
    <lineage>
        <taxon>Eukaryota</taxon>
        <taxon>Metazoa</taxon>
        <taxon>Spiralia</taxon>
        <taxon>Lophotrochozoa</taxon>
        <taxon>Brachiopoda</taxon>
        <taxon>Linguliformea</taxon>
        <taxon>Lingulata</taxon>
        <taxon>Lingulida</taxon>
        <taxon>Linguloidea</taxon>
        <taxon>Lingulidae</taxon>
        <taxon>Lingula</taxon>
    </lineage>
</organism>
<reference evidence="4 5" key="1">
    <citation type="submission" date="2025-04" db="UniProtKB">
        <authorList>
            <consortium name="RefSeq"/>
        </authorList>
    </citation>
    <scope>IDENTIFICATION</scope>
    <source>
        <tissue evidence="4 5">Gonads</tissue>
    </source>
</reference>
<feature type="domain" description="Aminotransferase class V" evidence="2">
    <location>
        <begin position="110"/>
        <end position="269"/>
    </location>
</feature>
<dbReference type="OrthoDB" id="420046at2759"/>
<dbReference type="SUPFAM" id="SSF53383">
    <property type="entry name" value="PLP-dependent transferases"/>
    <property type="match status" value="1"/>
</dbReference>
<dbReference type="Proteomes" id="UP000085678">
    <property type="component" value="Unplaced"/>
</dbReference>
<dbReference type="RefSeq" id="XP_013394532.1">
    <property type="nucleotide sequence ID" value="XM_013539078.1"/>
</dbReference>
<evidence type="ECO:0000313" key="5">
    <source>
        <dbReference type="RefSeq" id="XP_013394533.1"/>
    </source>
</evidence>
<feature type="compositionally biased region" description="Basic and acidic residues" evidence="1">
    <location>
        <begin position="27"/>
        <end position="36"/>
    </location>
</feature>
<dbReference type="KEGG" id="lak:106161993"/>
<feature type="region of interest" description="Disordered" evidence="1">
    <location>
        <begin position="1"/>
        <end position="36"/>
    </location>
</feature>
<dbReference type="RefSeq" id="XP_013394533.1">
    <property type="nucleotide sequence ID" value="XM_013539079.1"/>
</dbReference>
<sequence>METVEPKKSPRPKEADDGEKNLPQSSARRESVFDPRKKSHSVKKFERLVEYVREHVIGQDAVFGGPFGPRPVISCEFTSSGRPLQFIEDYMRCHVYPTYGHAQATTCITSLQLAAFRESARDTTKKCFNCSEDDVVYFVGGGATGALHKLTHILKLKPKLQTDNNMVVLLSPFEHSMNIQTWQESGMKVERVRQNEDGCLDTDHLIEMLKTYKKKKYHTVASFTAVSHVTGVAVDVAKISRILHEHGALSVWDCTAAIPNKGIDMNAIDSG</sequence>
<keyword evidence="3" id="KW-1185">Reference proteome</keyword>
<dbReference type="InterPro" id="IPR000192">
    <property type="entry name" value="Aminotrans_V_dom"/>
</dbReference>
<proteinExistence type="predicted"/>
<gene>
    <name evidence="4 5" type="primary">LOC106161993</name>
</gene>